<feature type="transmembrane region" description="Helical" evidence="12">
    <location>
        <begin position="121"/>
        <end position="141"/>
    </location>
</feature>
<evidence type="ECO:0000256" key="12">
    <source>
        <dbReference type="HAMAP-Rule" id="MF_01522"/>
    </source>
</evidence>
<sequence length="669" mass="74323">MSTRSNFHIVESEHVSPIGEAVAIDMHGHKKLTLTQQLLLAFGALGVVYGDIGTSPLYAIKEIFFGHAKLAVNPTTVIGVTSIVFWALTLIVTVKYVFLVLRADNDGEGGVFALYGLLENLKLPGIALLTALLILAAGLLFGDGVITPAISVISAVEGAQVAAPALGQFVIPITIVILTGLFFIQRKGTDQIGKLFGPIIAIWFISIAVLGGGYIVQFPQILVALNPLYAVSFLLHTPFHTTLLILGSVMLVVTGGEAMYADMGHFGRSAIRISWFGLTYIALLLSYFGQGAFLLSGKAIIAENIFYSMVPSMFLIPMIILATLATIIASQALITGAFSLASQAVGLGLFPLLKRINTHAAHAGQIYLPMVNWSLYVGCVLLVLMFKNSTNLAAAYGLAVSGVMLVTTLSMIVISQKFWKWNQWLSLSIFLPLAAIDFVFLSANSLKIFQGGYVPLLIGLAILFTMQTWRWGRKIVARTYAQIPSMTIKELVAIKKQQTQFLPRPIVIMTPEFVSKKTDKVPFLEEIFWERYGMMPKHLLFINVSMEDEPYCYEGRYEVTKFYEDEQKGSIISVLVRFGFMEDPNVEDVLEGVAAHEHINIDQDPEHWQVHIAQERIFLINTKGFLYRMRFYFFRLLLRNATTFDHYLKLGKRVRLSIESIPVRFEEKK</sequence>
<dbReference type="EMBL" id="PSRQ01000064">
    <property type="protein sequence ID" value="PWU22435.1"/>
    <property type="molecule type" value="Genomic_DNA"/>
</dbReference>
<feature type="transmembrane region" description="Helical" evidence="12">
    <location>
        <begin position="273"/>
        <end position="293"/>
    </location>
</feature>
<keyword evidence="7 12" id="KW-0769">Symport</keyword>
<evidence type="ECO:0000256" key="1">
    <source>
        <dbReference type="ARBA" id="ARBA00004141"/>
    </source>
</evidence>
<keyword evidence="11 12" id="KW-0472">Membrane</keyword>
<dbReference type="InterPro" id="IPR003855">
    <property type="entry name" value="K+_transporter"/>
</dbReference>
<evidence type="ECO:0000256" key="10">
    <source>
        <dbReference type="ARBA" id="ARBA00023065"/>
    </source>
</evidence>
<evidence type="ECO:0000256" key="5">
    <source>
        <dbReference type="ARBA" id="ARBA00022538"/>
    </source>
</evidence>
<evidence type="ECO:0000259" key="14">
    <source>
        <dbReference type="Pfam" id="PF22776"/>
    </source>
</evidence>
<dbReference type="InterPro" id="IPR053951">
    <property type="entry name" value="K_trans_N"/>
</dbReference>
<feature type="domain" description="K+ potassium transporter C-terminal" evidence="14">
    <location>
        <begin position="513"/>
        <end position="650"/>
    </location>
</feature>
<dbReference type="GO" id="GO:0015293">
    <property type="term" value="F:symporter activity"/>
    <property type="evidence" value="ECO:0007669"/>
    <property type="project" value="UniProtKB-UniRule"/>
</dbReference>
<feature type="transmembrane region" description="Helical" evidence="12">
    <location>
        <begin position="78"/>
        <end position="101"/>
    </location>
</feature>
<comment type="function">
    <text evidence="12">Transport of potassium into the cell. Likely operates as a K(+):H(+) symporter.</text>
</comment>
<keyword evidence="6 12" id="KW-0812">Transmembrane</keyword>
<feature type="transmembrane region" description="Helical" evidence="12">
    <location>
        <begin position="365"/>
        <end position="386"/>
    </location>
</feature>
<dbReference type="Proteomes" id="UP000246104">
    <property type="component" value="Unassembled WGS sequence"/>
</dbReference>
<dbReference type="InterPro" id="IPR053952">
    <property type="entry name" value="K_trans_C"/>
</dbReference>
<evidence type="ECO:0000256" key="8">
    <source>
        <dbReference type="ARBA" id="ARBA00022958"/>
    </source>
</evidence>
<dbReference type="Pfam" id="PF02705">
    <property type="entry name" value="K_trans"/>
    <property type="match status" value="1"/>
</dbReference>
<proteinExistence type="inferred from homology"/>
<gene>
    <name evidence="15" type="primary">trkD</name>
    <name evidence="12" type="synonym">kup</name>
    <name evidence="15" type="ORF">C5B42_06055</name>
</gene>
<evidence type="ECO:0000256" key="2">
    <source>
        <dbReference type="ARBA" id="ARBA00007019"/>
    </source>
</evidence>
<dbReference type="GO" id="GO:0005886">
    <property type="term" value="C:plasma membrane"/>
    <property type="evidence" value="ECO:0007669"/>
    <property type="project" value="UniProtKB-SubCell"/>
</dbReference>
<comment type="subcellular location">
    <subcellularLocation>
        <location evidence="12">Cell membrane</location>
        <topology evidence="12">Multi-pass membrane protein</topology>
    </subcellularLocation>
    <subcellularLocation>
        <location evidence="1">Membrane</location>
        <topology evidence="1">Multi-pass membrane protein</topology>
    </subcellularLocation>
</comment>
<feature type="transmembrane region" description="Helical" evidence="12">
    <location>
        <begin position="38"/>
        <end position="58"/>
    </location>
</feature>
<feature type="transmembrane region" description="Helical" evidence="12">
    <location>
        <begin position="332"/>
        <end position="353"/>
    </location>
</feature>
<keyword evidence="5 12" id="KW-0633">Potassium transport</keyword>
<feature type="transmembrane region" description="Helical" evidence="12">
    <location>
        <begin position="305"/>
        <end position="325"/>
    </location>
</feature>
<dbReference type="PANTHER" id="PTHR30540">
    <property type="entry name" value="OSMOTIC STRESS POTASSIUM TRANSPORTER"/>
    <property type="match status" value="1"/>
</dbReference>
<accession>A0A317JLI9</accession>
<feature type="transmembrane region" description="Helical" evidence="12">
    <location>
        <begin position="421"/>
        <end position="441"/>
    </location>
</feature>
<feature type="transmembrane region" description="Helical" evidence="12">
    <location>
        <begin position="195"/>
        <end position="216"/>
    </location>
</feature>
<comment type="catalytic activity">
    <reaction evidence="12">
        <text>K(+)(in) + H(+)(in) = K(+)(out) + H(+)(out)</text>
        <dbReference type="Rhea" id="RHEA:28490"/>
        <dbReference type="ChEBI" id="CHEBI:15378"/>
        <dbReference type="ChEBI" id="CHEBI:29103"/>
    </reaction>
</comment>
<keyword evidence="3 12" id="KW-0813">Transport</keyword>
<feature type="transmembrane region" description="Helical" evidence="12">
    <location>
        <begin position="393"/>
        <end position="415"/>
    </location>
</feature>
<dbReference type="AlphaFoldDB" id="A0A317JLI9"/>
<dbReference type="GO" id="GO:0015079">
    <property type="term" value="F:potassium ion transmembrane transporter activity"/>
    <property type="evidence" value="ECO:0007669"/>
    <property type="project" value="UniProtKB-UniRule"/>
</dbReference>
<feature type="transmembrane region" description="Helical" evidence="12">
    <location>
        <begin position="228"/>
        <end position="253"/>
    </location>
</feature>
<keyword evidence="10 12" id="KW-0406">Ion transport</keyword>
<feature type="transmembrane region" description="Helical" evidence="12">
    <location>
        <begin position="453"/>
        <end position="472"/>
    </location>
</feature>
<dbReference type="PANTHER" id="PTHR30540:SF79">
    <property type="entry name" value="LOW AFFINITY POTASSIUM TRANSPORT SYSTEM PROTEIN KUP"/>
    <property type="match status" value="1"/>
</dbReference>
<protein>
    <recommendedName>
        <fullName evidence="12">Probable potassium transport system protein Kup</fullName>
    </recommendedName>
</protein>
<dbReference type="HAMAP" id="MF_01522">
    <property type="entry name" value="Kup"/>
    <property type="match status" value="1"/>
</dbReference>
<evidence type="ECO:0000256" key="9">
    <source>
        <dbReference type="ARBA" id="ARBA00022989"/>
    </source>
</evidence>
<keyword evidence="4 12" id="KW-1003">Cell membrane</keyword>
<evidence type="ECO:0000256" key="4">
    <source>
        <dbReference type="ARBA" id="ARBA00022475"/>
    </source>
</evidence>
<reference evidence="15 16" key="1">
    <citation type="submission" date="2018-02" db="EMBL/GenBank/DDBJ databases">
        <title>Genomic Reconstructions from Amazon Rainforest and Pasture Soil Reveal Novel Insights into the Physiology of Candidate Phyla in Tropical Sites.</title>
        <authorList>
            <person name="Kroeger M.E."/>
            <person name="Delmont T."/>
            <person name="Eren A.M."/>
            <person name="Guo J."/>
            <person name="Meyer K.M."/>
            <person name="Khan K."/>
            <person name="Rodrigues J.L.M."/>
            <person name="Bohannan B.J.M."/>
            <person name="Tringe S."/>
            <person name="Borges C.D."/>
            <person name="Tiedje J."/>
            <person name="Tsai S.M."/>
            <person name="Nusslein K."/>
        </authorList>
    </citation>
    <scope>NUCLEOTIDE SEQUENCE [LARGE SCALE GENOMIC DNA]</scope>
    <source>
        <strain evidence="15">Amazon FNV 2010 28 9</strain>
    </source>
</reference>
<evidence type="ECO:0000313" key="16">
    <source>
        <dbReference type="Proteomes" id="UP000246104"/>
    </source>
</evidence>
<name>A0A317JLI9_9BACT</name>
<evidence type="ECO:0000256" key="6">
    <source>
        <dbReference type="ARBA" id="ARBA00022692"/>
    </source>
</evidence>
<evidence type="ECO:0000256" key="3">
    <source>
        <dbReference type="ARBA" id="ARBA00022448"/>
    </source>
</evidence>
<keyword evidence="9 12" id="KW-1133">Transmembrane helix</keyword>
<evidence type="ECO:0000313" key="15">
    <source>
        <dbReference type="EMBL" id="PWU22435.1"/>
    </source>
</evidence>
<evidence type="ECO:0000259" key="13">
    <source>
        <dbReference type="Pfam" id="PF02705"/>
    </source>
</evidence>
<feature type="domain" description="K+ potassium transporter integral membrane" evidence="13">
    <location>
        <begin position="40"/>
        <end position="482"/>
    </location>
</feature>
<comment type="similarity">
    <text evidence="2 12">Belongs to the HAK/KUP transporter (TC 2.A.72) family.</text>
</comment>
<keyword evidence="8 12" id="KW-0630">Potassium</keyword>
<evidence type="ECO:0000256" key="7">
    <source>
        <dbReference type="ARBA" id="ARBA00022847"/>
    </source>
</evidence>
<dbReference type="Pfam" id="PF22776">
    <property type="entry name" value="K_trans_C"/>
    <property type="match status" value="1"/>
</dbReference>
<dbReference type="InterPro" id="IPR023051">
    <property type="entry name" value="Kup"/>
</dbReference>
<evidence type="ECO:0000256" key="11">
    <source>
        <dbReference type="ARBA" id="ARBA00023136"/>
    </source>
</evidence>
<comment type="caution">
    <text evidence="15">The sequence shown here is derived from an EMBL/GenBank/DDBJ whole genome shotgun (WGS) entry which is preliminary data.</text>
</comment>
<feature type="transmembrane region" description="Helical" evidence="12">
    <location>
        <begin position="161"/>
        <end position="183"/>
    </location>
</feature>
<organism evidence="15 16">
    <name type="scientific">Candidatus Cerribacteria bacterium 'Amazon FNV 2010 28 9'</name>
    <dbReference type="NCBI Taxonomy" id="2081795"/>
    <lineage>
        <taxon>Bacteria</taxon>
        <taxon>Candidatus Cerribacteria</taxon>
    </lineage>
</organism>